<feature type="domain" description="DUF2345" evidence="1">
    <location>
        <begin position="82"/>
        <end position="220"/>
    </location>
</feature>
<feature type="domain" description="Putative type VI secretion system Rhs element associated Vgr" evidence="2">
    <location>
        <begin position="3"/>
        <end position="64"/>
    </location>
</feature>
<dbReference type="EMBL" id="FNYE01000043">
    <property type="protein sequence ID" value="SEK09268.1"/>
    <property type="molecule type" value="Genomic_DNA"/>
</dbReference>
<name>A0A1H7E5V2_9BURK</name>
<feature type="non-terminal residue" evidence="3">
    <location>
        <position position="1"/>
    </location>
</feature>
<reference evidence="4" key="1">
    <citation type="submission" date="2016-10" db="EMBL/GenBank/DDBJ databases">
        <authorList>
            <person name="Varghese N."/>
            <person name="Submissions S."/>
        </authorList>
    </citation>
    <scope>NUCLEOTIDE SEQUENCE [LARGE SCALE GENOMIC DNA]</scope>
    <source>
        <strain evidence="4">LMG 26031</strain>
    </source>
</reference>
<gene>
    <name evidence="3" type="ORF">SAMN05192539_104357</name>
</gene>
<sequence>QKLAYRGEGYELRTSGYGVQRAGKGLHLTAYDRPGATGQQLDMQETVAQLERALELAKALAGSARSAKAAPADIDAQQRVKDDLDGLKQPGLLASAPASIAIASGRGVQVAAQDSISAVAGKNADISVAKRFTVAAGELVSMFAQTLGVKLFAAKGPVEVQAQSDAMSLLADKDVTVASVNGTVRVSAKKELVLECGGAFVQLKDGNVTLGGPLDLLIKTITIQKKKTQRIAEAIEPLPESTGAFDEAFVVHWAGTEVPVANTQYRMFSDNKVIAEGTTNEQGETSLAHSHVPQGVQIQLKGK</sequence>
<evidence type="ECO:0000259" key="1">
    <source>
        <dbReference type="Pfam" id="PF10106"/>
    </source>
</evidence>
<dbReference type="RefSeq" id="WP_143062392.1">
    <property type="nucleotide sequence ID" value="NZ_FNYE01000043.1"/>
</dbReference>
<dbReference type="AlphaFoldDB" id="A0A1H7E5V2"/>
<organism evidence="3 4">
    <name type="scientific">Paraburkholderia diazotrophica</name>
    <dbReference type="NCBI Taxonomy" id="667676"/>
    <lineage>
        <taxon>Bacteria</taxon>
        <taxon>Pseudomonadati</taxon>
        <taxon>Pseudomonadota</taxon>
        <taxon>Betaproteobacteria</taxon>
        <taxon>Burkholderiales</taxon>
        <taxon>Burkholderiaceae</taxon>
        <taxon>Paraburkholderia</taxon>
    </lineage>
</organism>
<evidence type="ECO:0000313" key="3">
    <source>
        <dbReference type="EMBL" id="SEK09268.1"/>
    </source>
</evidence>
<dbReference type="Pfam" id="PF10106">
    <property type="entry name" value="DUF2345"/>
    <property type="match status" value="1"/>
</dbReference>
<dbReference type="InterPro" id="IPR028244">
    <property type="entry name" value="T6SS_Rhs_Vgr_dom"/>
</dbReference>
<evidence type="ECO:0000313" key="4">
    <source>
        <dbReference type="Proteomes" id="UP000198866"/>
    </source>
</evidence>
<dbReference type="Pfam" id="PF13296">
    <property type="entry name" value="T6SS_Vgr"/>
    <property type="match status" value="1"/>
</dbReference>
<protein>
    <submittedName>
        <fullName evidence="3">Type VI secretion system secreted protein VgrG</fullName>
    </submittedName>
</protein>
<dbReference type="STRING" id="667676.SAMN05192539_104357"/>
<dbReference type="Proteomes" id="UP000198866">
    <property type="component" value="Unassembled WGS sequence"/>
</dbReference>
<accession>A0A1H7E5V2</accession>
<dbReference type="InterPro" id="IPR018769">
    <property type="entry name" value="VgrG2_DUF2345"/>
</dbReference>
<evidence type="ECO:0000259" key="2">
    <source>
        <dbReference type="Pfam" id="PF13296"/>
    </source>
</evidence>
<keyword evidence="4" id="KW-1185">Reference proteome</keyword>
<proteinExistence type="predicted"/>
<dbReference type="OrthoDB" id="1907165at2"/>